<dbReference type="RefSeq" id="WP_138696459.1">
    <property type="nucleotide sequence ID" value="NZ_JBHSAZ010000089.1"/>
</dbReference>
<dbReference type="PANTHER" id="PTHR33169:SF14">
    <property type="entry name" value="TRANSCRIPTIONAL REGULATOR RV3488"/>
    <property type="match status" value="1"/>
</dbReference>
<organism evidence="2 3">
    <name type="scientific">Nonomuraea zeae</name>
    <dbReference type="NCBI Taxonomy" id="1642303"/>
    <lineage>
        <taxon>Bacteria</taxon>
        <taxon>Bacillati</taxon>
        <taxon>Actinomycetota</taxon>
        <taxon>Actinomycetes</taxon>
        <taxon>Streptosporangiales</taxon>
        <taxon>Streptosporangiaceae</taxon>
        <taxon>Nonomuraea</taxon>
    </lineage>
</organism>
<comment type="caution">
    <text evidence="2">The sequence shown here is derived from an EMBL/GenBank/DDBJ whole genome shotgun (WGS) entry which is preliminary data.</text>
</comment>
<evidence type="ECO:0000259" key="1">
    <source>
        <dbReference type="Pfam" id="PF03551"/>
    </source>
</evidence>
<dbReference type="InterPro" id="IPR036390">
    <property type="entry name" value="WH_DNA-bd_sf"/>
</dbReference>
<keyword evidence="3" id="KW-1185">Reference proteome</keyword>
<dbReference type="InterPro" id="IPR005149">
    <property type="entry name" value="Tscrpt_reg_PadR_N"/>
</dbReference>
<accession>A0A5S4FSG7</accession>
<gene>
    <name evidence="2" type="ORF">ETD85_47575</name>
</gene>
<evidence type="ECO:0000313" key="2">
    <source>
        <dbReference type="EMBL" id="TMR23619.1"/>
    </source>
</evidence>
<name>A0A5S4FSG7_9ACTN</name>
<dbReference type="AlphaFoldDB" id="A0A5S4FSG7"/>
<dbReference type="Pfam" id="PF03551">
    <property type="entry name" value="PadR"/>
    <property type="match status" value="1"/>
</dbReference>
<protein>
    <submittedName>
        <fullName evidence="2">PadR family transcriptional regulator</fullName>
    </submittedName>
</protein>
<sequence length="112" mass="11784">MRAEALKGHLDGLLLAALEAGPLHGYAVKEALRESTEGRIDLPTGTVYPALHRLERAGLISGSWSVVGGRRRRSYALTPAGHAALGGERAGWQEFASAVTAALKVPSWPATS</sequence>
<dbReference type="SUPFAM" id="SSF46785">
    <property type="entry name" value="Winged helix' DNA-binding domain"/>
    <property type="match status" value="1"/>
</dbReference>
<dbReference type="InterPro" id="IPR036388">
    <property type="entry name" value="WH-like_DNA-bd_sf"/>
</dbReference>
<dbReference type="EMBL" id="VCKX01000252">
    <property type="protein sequence ID" value="TMR23619.1"/>
    <property type="molecule type" value="Genomic_DNA"/>
</dbReference>
<dbReference type="Gene3D" id="1.10.10.10">
    <property type="entry name" value="Winged helix-like DNA-binding domain superfamily/Winged helix DNA-binding domain"/>
    <property type="match status" value="1"/>
</dbReference>
<dbReference type="PANTHER" id="PTHR33169">
    <property type="entry name" value="PADR-FAMILY TRANSCRIPTIONAL REGULATOR"/>
    <property type="match status" value="1"/>
</dbReference>
<dbReference type="Proteomes" id="UP000306628">
    <property type="component" value="Unassembled WGS sequence"/>
</dbReference>
<proteinExistence type="predicted"/>
<dbReference type="OrthoDB" id="122286at2"/>
<reference evidence="2 3" key="1">
    <citation type="submission" date="2019-05" db="EMBL/GenBank/DDBJ databases">
        <title>Draft genome sequence of Nonomuraea zeae DSM 100528.</title>
        <authorList>
            <person name="Saricaoglu S."/>
            <person name="Isik K."/>
        </authorList>
    </citation>
    <scope>NUCLEOTIDE SEQUENCE [LARGE SCALE GENOMIC DNA]</scope>
    <source>
        <strain evidence="2 3">DSM 100528</strain>
    </source>
</reference>
<dbReference type="InterPro" id="IPR052509">
    <property type="entry name" value="Metal_resp_DNA-bind_regulator"/>
</dbReference>
<evidence type="ECO:0000313" key="3">
    <source>
        <dbReference type="Proteomes" id="UP000306628"/>
    </source>
</evidence>
<feature type="domain" description="Transcription regulator PadR N-terminal" evidence="1">
    <location>
        <begin position="14"/>
        <end position="85"/>
    </location>
</feature>